<dbReference type="NCBIfam" id="NF011302">
    <property type="entry name" value="PRK14714.1"/>
    <property type="match status" value="1"/>
</dbReference>
<proteinExistence type="inferred from homology"/>
<evidence type="ECO:0000256" key="14">
    <source>
        <dbReference type="HAMAP-Rule" id="MF_00324"/>
    </source>
</evidence>
<comment type="similarity">
    <text evidence="1 14">Belongs to the archaeal DNA polymerase II family.</text>
</comment>
<evidence type="ECO:0000256" key="7">
    <source>
        <dbReference type="ARBA" id="ARBA00022801"/>
    </source>
</evidence>
<evidence type="ECO:0000256" key="6">
    <source>
        <dbReference type="ARBA" id="ARBA00022722"/>
    </source>
</evidence>
<evidence type="ECO:0000256" key="4">
    <source>
        <dbReference type="ARBA" id="ARBA00022695"/>
    </source>
</evidence>
<dbReference type="GO" id="GO:0003677">
    <property type="term" value="F:DNA binding"/>
    <property type="evidence" value="ECO:0007669"/>
    <property type="project" value="UniProtKB-UniRule"/>
</dbReference>
<dbReference type="NCBIfam" id="TIGR01443">
    <property type="entry name" value="intein_Cterm"/>
    <property type="match status" value="1"/>
</dbReference>
<accession>A0A483CVA5</accession>
<dbReference type="GO" id="GO:0008310">
    <property type="term" value="F:single-stranded DNA 3'-5' DNA exonuclease activity"/>
    <property type="evidence" value="ECO:0007669"/>
    <property type="project" value="UniProtKB-EC"/>
</dbReference>
<dbReference type="Proteomes" id="UP000292580">
    <property type="component" value="Unassembled WGS sequence"/>
</dbReference>
<evidence type="ECO:0000256" key="12">
    <source>
        <dbReference type="ARBA" id="ARBA00025068"/>
    </source>
</evidence>
<evidence type="ECO:0000313" key="19">
    <source>
        <dbReference type="Proteomes" id="UP000292580"/>
    </source>
</evidence>
<dbReference type="PIRSF" id="PIRSF016275">
    <property type="entry name" value="PolC_DP2"/>
    <property type="match status" value="1"/>
</dbReference>
<evidence type="ECO:0000256" key="1">
    <source>
        <dbReference type="ARBA" id="ARBA00011053"/>
    </source>
</evidence>
<evidence type="ECO:0000313" key="18">
    <source>
        <dbReference type="EMBL" id="TAJ45427.1"/>
    </source>
</evidence>
<dbReference type="InterPro" id="IPR003587">
    <property type="entry name" value="Hint_dom_N"/>
</dbReference>
<feature type="domain" description="Hint" evidence="16">
    <location>
        <begin position="999"/>
        <end position="1046"/>
    </location>
</feature>
<evidence type="ECO:0000259" key="16">
    <source>
        <dbReference type="SMART" id="SM00305"/>
    </source>
</evidence>
<dbReference type="PANTHER" id="PTHR42210:SF1">
    <property type="entry name" value="DNA POLYMERASE II LARGE SUBUNIT"/>
    <property type="match status" value="1"/>
</dbReference>
<feature type="region of interest" description="Disordered" evidence="15">
    <location>
        <begin position="590"/>
        <end position="619"/>
    </location>
</feature>
<dbReference type="InterPro" id="IPR036844">
    <property type="entry name" value="Hint_dom_sf"/>
</dbReference>
<dbReference type="EC" id="2.7.7.7" evidence="14"/>
<keyword evidence="6 14" id="KW-0540">Nuclease</keyword>
<dbReference type="PANTHER" id="PTHR42210">
    <property type="entry name" value="DNA POLYMERASE II LARGE SUBUNIT"/>
    <property type="match status" value="1"/>
</dbReference>
<keyword evidence="19" id="KW-1185">Reference proteome</keyword>
<dbReference type="Pfam" id="PF24846">
    <property type="entry name" value="PolC_DP2_cat"/>
    <property type="match status" value="2"/>
</dbReference>
<evidence type="ECO:0000256" key="2">
    <source>
        <dbReference type="ARBA" id="ARBA00011315"/>
    </source>
</evidence>
<comment type="catalytic activity">
    <reaction evidence="13 14">
        <text>DNA(n) + a 2'-deoxyribonucleoside 5'-triphosphate = DNA(n+1) + diphosphate</text>
        <dbReference type="Rhea" id="RHEA:22508"/>
        <dbReference type="Rhea" id="RHEA-COMP:17339"/>
        <dbReference type="Rhea" id="RHEA-COMP:17340"/>
        <dbReference type="ChEBI" id="CHEBI:33019"/>
        <dbReference type="ChEBI" id="CHEBI:61560"/>
        <dbReference type="ChEBI" id="CHEBI:173112"/>
        <dbReference type="EC" id="2.7.7.7"/>
    </reaction>
</comment>
<dbReference type="InterPro" id="IPR003586">
    <property type="entry name" value="Hint_dom_C"/>
</dbReference>
<evidence type="ECO:0000256" key="11">
    <source>
        <dbReference type="ARBA" id="ARBA00023268"/>
    </source>
</evidence>
<keyword evidence="11 14" id="KW-0511">Multifunctional enzyme</keyword>
<dbReference type="InterPro" id="IPR016033">
    <property type="entry name" value="PolC_DP2_N"/>
</dbReference>
<dbReference type="GO" id="GO:0006261">
    <property type="term" value="P:DNA-templated DNA replication"/>
    <property type="evidence" value="ECO:0007669"/>
    <property type="project" value="UniProtKB-UniRule"/>
</dbReference>
<evidence type="ECO:0000256" key="8">
    <source>
        <dbReference type="ARBA" id="ARBA00022839"/>
    </source>
</evidence>
<dbReference type="EC" id="3.1.11.1" evidence="14"/>
<dbReference type="InterPro" id="IPR056172">
    <property type="entry name" value="PolC_DP2_cat_dom"/>
</dbReference>
<dbReference type="Pfam" id="PF24844">
    <property type="entry name" value="PolC_DP2_central"/>
    <property type="match status" value="1"/>
</dbReference>
<comment type="subunit">
    <text evidence="2 14">Heterodimer of a large subunit and a small subunit.</text>
</comment>
<dbReference type="GO" id="GO:0016539">
    <property type="term" value="P:intein-mediated protein splicing"/>
    <property type="evidence" value="ECO:0007669"/>
    <property type="project" value="InterPro"/>
</dbReference>
<dbReference type="InterPro" id="IPR006141">
    <property type="entry name" value="Intein_N"/>
</dbReference>
<dbReference type="InterPro" id="IPR004475">
    <property type="entry name" value="PolC_DP2"/>
</dbReference>
<feature type="domain" description="Hint" evidence="17">
    <location>
        <begin position="873"/>
        <end position="998"/>
    </location>
</feature>
<reference evidence="18 19" key="1">
    <citation type="submission" date="2017-11" db="EMBL/GenBank/DDBJ databases">
        <title>Isolation and Characterization of Methanofollis Species from Methane Seep Offshore SW Taiwan.</title>
        <authorList>
            <person name="Teng N.-H."/>
            <person name="Lai M.-C."/>
            <person name="Chen S.-C."/>
        </authorList>
    </citation>
    <scope>NUCLEOTIDE SEQUENCE [LARGE SCALE GENOMIC DNA]</scope>
    <source>
        <strain evidence="18 19">FWC-SCC2</strain>
    </source>
</reference>
<evidence type="ECO:0000256" key="15">
    <source>
        <dbReference type="SAM" id="MobiDB-lite"/>
    </source>
</evidence>
<evidence type="ECO:0000256" key="10">
    <source>
        <dbReference type="ARBA" id="ARBA00023125"/>
    </source>
</evidence>
<protein>
    <recommendedName>
        <fullName evidence="14">DNA polymerase II large subunit</fullName>
        <shortName evidence="14">Pol II</shortName>
        <ecNumber evidence="14">2.7.7.7</ecNumber>
    </recommendedName>
    <alternativeName>
        <fullName evidence="14">Exodeoxyribonuclease large subunit</fullName>
        <ecNumber evidence="14">3.1.11.1</ecNumber>
    </alternativeName>
</protein>
<dbReference type="NCBIfam" id="TIGR00354">
    <property type="entry name" value="polC"/>
    <property type="match status" value="1"/>
</dbReference>
<comment type="function">
    <text evidence="12 14">Possesses two activities: a DNA synthesis (polymerase) and an exonucleolytic activity that degrades single-stranded DNA in the 3'- to 5'-direction. Has a template-primer preference which is characteristic of a replicative DNA polymerase.</text>
</comment>
<dbReference type="GO" id="GO:0003887">
    <property type="term" value="F:DNA-directed DNA polymerase activity"/>
    <property type="evidence" value="ECO:0007669"/>
    <property type="project" value="UniProtKB-UniRule"/>
</dbReference>
<organism evidence="18 19">
    <name type="scientific">Methanofollis fontis</name>
    <dbReference type="NCBI Taxonomy" id="2052832"/>
    <lineage>
        <taxon>Archaea</taxon>
        <taxon>Methanobacteriati</taxon>
        <taxon>Methanobacteriota</taxon>
        <taxon>Stenosarchaea group</taxon>
        <taxon>Methanomicrobia</taxon>
        <taxon>Methanomicrobiales</taxon>
        <taxon>Methanomicrobiaceae</taxon>
        <taxon>Methanofollis</taxon>
    </lineage>
</organism>
<dbReference type="SUPFAM" id="SSF51294">
    <property type="entry name" value="Hedgehog/intein (Hint) domain"/>
    <property type="match status" value="1"/>
</dbReference>
<evidence type="ECO:0000256" key="13">
    <source>
        <dbReference type="ARBA" id="ARBA00049244"/>
    </source>
</evidence>
<keyword evidence="9 14" id="KW-0239">DNA-directed DNA polymerase</keyword>
<dbReference type="RefSeq" id="WP_130645782.1">
    <property type="nucleotide sequence ID" value="NZ_PGCL01000001.1"/>
</dbReference>
<keyword evidence="7 14" id="KW-0378">Hydrolase</keyword>
<dbReference type="OrthoDB" id="7529at2157"/>
<dbReference type="HAMAP" id="MF_00324">
    <property type="entry name" value="DNApol_II_L_arch"/>
    <property type="match status" value="1"/>
</dbReference>
<keyword evidence="5 14" id="KW-0235">DNA replication</keyword>
<evidence type="ECO:0000256" key="9">
    <source>
        <dbReference type="ARBA" id="ARBA00022932"/>
    </source>
</evidence>
<evidence type="ECO:0000259" key="17">
    <source>
        <dbReference type="SMART" id="SM00306"/>
    </source>
</evidence>
<dbReference type="NCBIfam" id="TIGR01445">
    <property type="entry name" value="intein_Nterm"/>
    <property type="match status" value="1"/>
</dbReference>
<dbReference type="GO" id="GO:0006308">
    <property type="term" value="P:DNA catabolic process"/>
    <property type="evidence" value="ECO:0007669"/>
    <property type="project" value="UniProtKB-UniRule"/>
</dbReference>
<name>A0A483CVA5_9EURY</name>
<dbReference type="CDD" id="cd00081">
    <property type="entry name" value="Hint"/>
    <property type="match status" value="1"/>
</dbReference>
<dbReference type="EMBL" id="PGCL01000001">
    <property type="protein sequence ID" value="TAJ45427.1"/>
    <property type="molecule type" value="Genomic_DNA"/>
</dbReference>
<gene>
    <name evidence="14 18" type="primary">polC</name>
    <name evidence="18" type="ORF">CUJ86_01450</name>
</gene>
<dbReference type="PROSITE" id="PS50817">
    <property type="entry name" value="INTEIN_N_TER"/>
    <property type="match status" value="1"/>
</dbReference>
<dbReference type="SMART" id="SM00305">
    <property type="entry name" value="HintC"/>
    <property type="match status" value="1"/>
</dbReference>
<comment type="catalytic activity">
    <reaction evidence="14">
        <text>Exonucleolytic cleavage in the 3'- to 5'-direction to yield nucleoside 5'-phosphates.</text>
        <dbReference type="EC" id="3.1.11.1"/>
    </reaction>
</comment>
<sequence length="1290" mass="143637">MVAVSPAMAEYFRLLESNLNEALKVAEAARAKGQDPTTVIEIPRANDIGDRVEALLGINGVAARIRALEAQMSREEVSLKIGDDFAAKMFGETTREEIVDHAIRTSMGLLTEGVVAAPTEGIAKVGFGTNDDGTEYLKIYYAGPIRSAGGTAQALSVLVGDYVRRAIGIDRYKPRPEEVERYIEELKQYNGIQSMQYMPNEAEIRLIINNCPVCIDGEPTEREEVSGYRNLERVETNTVRGGMCLVVAEGLALKAPKVMKNVKKMKMEGWDWIQQIIDGAASQSGDDEEEESGIHPKDKYIRDLIGGRPVFSYPMRKGGFRLRFGRSRNTGFAAAGFNPATLHILGDYLAVGTQMKTERPGKAAGVVPVDTVEGPTVLLDTGEVRRVDDAEEARRIVPRIERILDVGEILISYGEFLENNHPLIPPSYCEEWWLQEGGPRHPESEMEAIEFALAGAPLHPDYIWFWDDLEPEQIRDLAAYVGGNGRIADDGLRIRFDPDIKAVLEEVLVPHTIDGDEVVIGTYLVFLACLGLTLDLQRRPAWEDAPDGPSLALVSHLSGWTVRSKAGTRIGGRMGRPGKSKQREMKPAPHVLFPVGENGGSRRSVQEAGAYKQRSNTDGGSIRAEVGERRCPSCGAVTYKNCCPSCGAHTEPVNRCPRCNREVKGAVCPSCEGPAVCMQEISLPIKEEYATACAALTMRENSVALVKGVKGLISRERTMEPLEKGLLRALHNVYVFKDGTVRYDMIDLPVTHFRPREVGATVEQLQAIGYTHDYDGVPLTSREQVLELRCQDIMVSRKCGDWLLRVSHFLDDLLEKFYGLPRFYNAQRPEDLIGQMLIGLAPHTSAGVLCRLIGYTEANVGYAHPFYHAAKRRNCFQGDTLIRVLEEGGGWREVPIRQFVIENFDISTPGLDAAGTHWSEPRRYAAVQAVDCQGATHLRRVTAVSVHRAPEHLIRFETSRGRYLEVTPDHTMLVWDTCYLRRVRAMEVREGDHLPLAEGGQVVSDTVTMVRYIRCPDTEVYCLTVADDHTLAANGIYCGQCDGDEDCVMFLLDGLINFSRTFLPETRGGSMDAPLVLTARLDPKEVDKESHNVDIVDRYPLEFYEAAMRYAPPKELEKVIDHVELRLGTPGQYEGFRFTHDTADISAGPLDSTYTTLGSMIDKMEAELDLGDKIRAVDVDDVAERVLNTHFIRDLMGNLRAFASQTVRCTKCSTKYRRMPLAGRCPRCGGKVIQTVHEASVKKYLEMSRKMCEKYAISEYTRQRVEMIDMAILSTFGEEKETQLGLADFM</sequence>
<keyword evidence="8 14" id="KW-0269">Exonuclease</keyword>
<dbReference type="Gene3D" id="2.170.16.10">
    <property type="entry name" value="Hedgehog/Intein (Hint) domain"/>
    <property type="match status" value="1"/>
</dbReference>
<dbReference type="SMART" id="SM00306">
    <property type="entry name" value="HintN"/>
    <property type="match status" value="1"/>
</dbReference>
<dbReference type="InterPro" id="IPR030934">
    <property type="entry name" value="Intein_C"/>
</dbReference>
<keyword evidence="3 14" id="KW-0808">Transferase</keyword>
<evidence type="ECO:0000256" key="5">
    <source>
        <dbReference type="ARBA" id="ARBA00022705"/>
    </source>
</evidence>
<keyword evidence="4 14" id="KW-0548">Nucleotidyltransferase</keyword>
<dbReference type="InterPro" id="IPR056171">
    <property type="entry name" value="PolC_DP2_central_dom"/>
</dbReference>
<evidence type="ECO:0000256" key="3">
    <source>
        <dbReference type="ARBA" id="ARBA00022679"/>
    </source>
</evidence>
<dbReference type="Pfam" id="PF03833">
    <property type="entry name" value="PolC_DP2_N"/>
    <property type="match status" value="1"/>
</dbReference>
<comment type="caution">
    <text evidence="18">The sequence shown here is derived from an EMBL/GenBank/DDBJ whole genome shotgun (WGS) entry which is preliminary data.</text>
</comment>
<keyword evidence="10 14" id="KW-0238">DNA-binding</keyword>